<dbReference type="SUPFAM" id="SSF56752">
    <property type="entry name" value="D-aminoacid aminotransferase-like PLP-dependent enzymes"/>
    <property type="match status" value="1"/>
</dbReference>
<dbReference type="Proteomes" id="UP000032900">
    <property type="component" value="Unassembled WGS sequence"/>
</dbReference>
<dbReference type="InterPro" id="IPR001544">
    <property type="entry name" value="Aminotrans_IV"/>
</dbReference>
<dbReference type="GO" id="GO:0016829">
    <property type="term" value="F:lyase activity"/>
    <property type="evidence" value="ECO:0007669"/>
    <property type="project" value="UniProtKB-KW"/>
</dbReference>
<protein>
    <submittedName>
        <fullName evidence="1">Aminodeoxychorismate lyase</fullName>
    </submittedName>
</protein>
<keyword evidence="1" id="KW-0456">Lyase</keyword>
<proteinExistence type="predicted"/>
<evidence type="ECO:0000313" key="2">
    <source>
        <dbReference type="Proteomes" id="UP000032900"/>
    </source>
</evidence>
<dbReference type="InterPro" id="IPR036038">
    <property type="entry name" value="Aminotransferase-like"/>
</dbReference>
<dbReference type="Pfam" id="PF01063">
    <property type="entry name" value="Aminotran_4"/>
    <property type="match status" value="1"/>
</dbReference>
<accession>A0A0E9M184</accession>
<evidence type="ECO:0000313" key="1">
    <source>
        <dbReference type="EMBL" id="GAO31146.1"/>
    </source>
</evidence>
<dbReference type="STRING" id="1236989.JCM15548_13483"/>
<reference evidence="1 2" key="1">
    <citation type="journal article" date="2015" name="Microbes Environ.">
        <title>Distribution and evolution of nitrogen fixation genes in the phylum bacteroidetes.</title>
        <authorList>
            <person name="Inoue J."/>
            <person name="Oshima K."/>
            <person name="Suda W."/>
            <person name="Sakamoto M."/>
            <person name="Iino T."/>
            <person name="Noda S."/>
            <person name="Hongoh Y."/>
            <person name="Hattori M."/>
            <person name="Ohkuma M."/>
        </authorList>
    </citation>
    <scope>NUCLEOTIDE SEQUENCE [LARGE SCALE GENOMIC DNA]</scope>
    <source>
        <strain evidence="1">JCM 15548</strain>
    </source>
</reference>
<sequence>MVYDGVLVSPDVPLLHSTNRAFRYGDGLFETIRFHKGEPLHWESHYQRLLKGMAVLKMASGSFPSRQSMRDSIIDLVVKNRIFADARVRLTVFRKGEGSTRRIECRCRGSSKPRIFTRRDIHFPKRD</sequence>
<dbReference type="Gene3D" id="3.30.470.10">
    <property type="match status" value="1"/>
</dbReference>
<name>A0A0E9M184_9BACT</name>
<gene>
    <name evidence="1" type="ORF">JCM15548_13483</name>
</gene>
<dbReference type="AlphaFoldDB" id="A0A0E9M184"/>
<dbReference type="EMBL" id="BAZW01000039">
    <property type="protein sequence ID" value="GAO31146.1"/>
    <property type="molecule type" value="Genomic_DNA"/>
</dbReference>
<keyword evidence="2" id="KW-1185">Reference proteome</keyword>
<comment type="caution">
    <text evidence="1">The sequence shown here is derived from an EMBL/GenBank/DDBJ whole genome shotgun (WGS) entry which is preliminary data.</text>
</comment>
<organism evidence="1 2">
    <name type="scientific">Geofilum rubicundum JCM 15548</name>
    <dbReference type="NCBI Taxonomy" id="1236989"/>
    <lineage>
        <taxon>Bacteria</taxon>
        <taxon>Pseudomonadati</taxon>
        <taxon>Bacteroidota</taxon>
        <taxon>Bacteroidia</taxon>
        <taxon>Marinilabiliales</taxon>
        <taxon>Marinilabiliaceae</taxon>
        <taxon>Geofilum</taxon>
    </lineage>
</organism>
<dbReference type="InterPro" id="IPR043131">
    <property type="entry name" value="BCAT-like_N"/>
</dbReference>